<dbReference type="PANTHER" id="PTHR13817:SF16">
    <property type="entry name" value="MYOMESIN-1"/>
    <property type="match status" value="1"/>
</dbReference>
<dbReference type="PANTHER" id="PTHR13817">
    <property type="entry name" value="TITIN"/>
    <property type="match status" value="1"/>
</dbReference>
<feature type="domain" description="Fibronectin type-III" evidence="8">
    <location>
        <begin position="539"/>
        <end position="632"/>
    </location>
</feature>
<dbReference type="InterPro" id="IPR036179">
    <property type="entry name" value="Ig-like_dom_sf"/>
</dbReference>
<dbReference type="SMART" id="SM00060">
    <property type="entry name" value="FN3"/>
    <property type="match status" value="5"/>
</dbReference>
<feature type="domain" description="Ig-like" evidence="7">
    <location>
        <begin position="88"/>
        <end position="183"/>
    </location>
</feature>
<feature type="domain" description="Fibronectin type-III" evidence="8">
    <location>
        <begin position="438"/>
        <end position="532"/>
    </location>
</feature>
<dbReference type="SUPFAM" id="SSF49265">
    <property type="entry name" value="Fibronectin type III"/>
    <property type="match status" value="3"/>
</dbReference>
<keyword evidence="2" id="KW-0787">Thick filament</keyword>
<accession>A0A8C2CB56</accession>
<dbReference type="PRINTS" id="PR00014">
    <property type="entry name" value="FNTYPEIII"/>
</dbReference>
<dbReference type="InterPro" id="IPR003598">
    <property type="entry name" value="Ig_sub2"/>
</dbReference>
<evidence type="ECO:0000313" key="10">
    <source>
        <dbReference type="Proteomes" id="UP000694701"/>
    </source>
</evidence>
<dbReference type="SMART" id="SM00408">
    <property type="entry name" value="IGc2"/>
    <property type="match status" value="4"/>
</dbReference>
<reference evidence="9" key="1">
    <citation type="submission" date="2025-08" db="UniProtKB">
        <authorList>
            <consortium name="Ensembl"/>
        </authorList>
    </citation>
    <scope>IDENTIFICATION</scope>
</reference>
<feature type="domain" description="Fibronectin type-III" evidence="8">
    <location>
        <begin position="310"/>
        <end position="405"/>
    </location>
</feature>
<protein>
    <submittedName>
        <fullName evidence="9">Myomesin 1a (skelemin)</fullName>
    </submittedName>
</protein>
<dbReference type="Pfam" id="PF00041">
    <property type="entry name" value="fn3"/>
    <property type="match status" value="4"/>
</dbReference>
<keyword evidence="5" id="KW-0514">Muscle protein</keyword>
<name>A0A8C2CB56_CYPCA</name>
<dbReference type="CDD" id="cd00063">
    <property type="entry name" value="FN3"/>
    <property type="match status" value="5"/>
</dbReference>
<keyword evidence="4" id="KW-0677">Repeat</keyword>
<dbReference type="FunFam" id="2.60.40.10:FF:000179">
    <property type="entry name" value="Myomesin 2"/>
    <property type="match status" value="1"/>
</dbReference>
<proteinExistence type="predicted"/>
<organism evidence="9 10">
    <name type="scientific">Cyprinus carpio</name>
    <name type="common">Common carp</name>
    <dbReference type="NCBI Taxonomy" id="7962"/>
    <lineage>
        <taxon>Eukaryota</taxon>
        <taxon>Metazoa</taxon>
        <taxon>Chordata</taxon>
        <taxon>Craniata</taxon>
        <taxon>Vertebrata</taxon>
        <taxon>Euteleostomi</taxon>
        <taxon>Actinopterygii</taxon>
        <taxon>Neopterygii</taxon>
        <taxon>Teleostei</taxon>
        <taxon>Ostariophysi</taxon>
        <taxon>Cypriniformes</taxon>
        <taxon>Cyprinidae</taxon>
        <taxon>Cyprininae</taxon>
        <taxon>Cyprinus</taxon>
    </lineage>
</organism>
<dbReference type="InterPro" id="IPR007110">
    <property type="entry name" value="Ig-like_dom"/>
</dbReference>
<dbReference type="GO" id="GO:0032982">
    <property type="term" value="C:myosin filament"/>
    <property type="evidence" value="ECO:0007669"/>
    <property type="project" value="UniProtKB-KW"/>
</dbReference>
<dbReference type="FunFam" id="2.60.40.10:FF:000069">
    <property type="entry name" value="Alpha-protein kinase 3"/>
    <property type="match status" value="1"/>
</dbReference>
<dbReference type="GO" id="GO:0019900">
    <property type="term" value="F:kinase binding"/>
    <property type="evidence" value="ECO:0007669"/>
    <property type="project" value="TreeGrafter"/>
</dbReference>
<feature type="domain" description="Fibronectin type-III" evidence="8">
    <location>
        <begin position="638"/>
        <end position="736"/>
    </location>
</feature>
<dbReference type="GO" id="GO:0031430">
    <property type="term" value="C:M band"/>
    <property type="evidence" value="ECO:0007669"/>
    <property type="project" value="TreeGrafter"/>
</dbReference>
<keyword evidence="6" id="KW-0393">Immunoglobulin domain</keyword>
<dbReference type="InterPro" id="IPR013783">
    <property type="entry name" value="Ig-like_fold"/>
</dbReference>
<evidence type="ECO:0000256" key="1">
    <source>
        <dbReference type="ARBA" id="ARBA00004496"/>
    </source>
</evidence>
<evidence type="ECO:0000256" key="3">
    <source>
        <dbReference type="ARBA" id="ARBA00022490"/>
    </source>
</evidence>
<dbReference type="FunFam" id="2.60.40.10:FF:000192">
    <property type="entry name" value="Myomesin 1"/>
    <property type="match status" value="1"/>
</dbReference>
<feature type="domain" description="Ig-like" evidence="7">
    <location>
        <begin position="838"/>
        <end position="911"/>
    </location>
</feature>
<evidence type="ECO:0000256" key="4">
    <source>
        <dbReference type="ARBA" id="ARBA00022737"/>
    </source>
</evidence>
<comment type="subcellular location">
    <subcellularLocation>
        <location evidence="1">Cytoplasm</location>
    </subcellularLocation>
</comment>
<dbReference type="InterPro" id="IPR050964">
    <property type="entry name" value="Striated_Muscle_Regulatory"/>
</dbReference>
<dbReference type="Pfam" id="PF07679">
    <property type="entry name" value="I-set"/>
    <property type="match status" value="3"/>
</dbReference>
<dbReference type="InterPro" id="IPR003599">
    <property type="entry name" value="Ig_sub"/>
</dbReference>
<dbReference type="InterPro" id="IPR003961">
    <property type="entry name" value="FN3_dom"/>
</dbReference>
<feature type="domain" description="Fibronectin type-III" evidence="8">
    <location>
        <begin position="743"/>
        <end position="839"/>
    </location>
</feature>
<keyword evidence="3" id="KW-0963">Cytoplasm</keyword>
<dbReference type="CDD" id="cd00096">
    <property type="entry name" value="Ig"/>
    <property type="match status" value="1"/>
</dbReference>
<dbReference type="FunFam" id="2.60.40.10:FF:002172">
    <property type="entry name" value="Myomesin 1a (skelemin)"/>
    <property type="match status" value="2"/>
</dbReference>
<dbReference type="FunFam" id="2.60.40.10:FF:000197">
    <property type="entry name" value="Myomesin 1"/>
    <property type="match status" value="1"/>
</dbReference>
<sequence>TLSKKEKRSYLAVDKEDEVIGYVVPVFRSRWLHGFNNFVVVVFFVSVDCIKPDWKFCHCLSFMSMKLIRPFLKEFQKKMNPDSLTHPPEFIVKPRGQTVWEGKSVTLHCTVAGWPKPRVAWYKNNVLIDAKSHPEKYFTESQYNMHSLEIKNCNFSDTAEYRISALNVKGESSAFASDSKKEKKWLKGPVNGFSPEYGVTFNTTIIDKFDVSFGREGETMSLGCTVIVYPTVKRYQPEIVWYRNGVALSPSKWVQMHWSGERATLTLVHLNKEDEGLYTLRVNTKSGFDTHSAYVFVRDADVEEEGVPVAPLDVRCHDANKDYVVVTWKQPAVEGSSSIIGYFIDRLEVGTHHWTQCNDTPVKYARFPVTGLIEGRSYTFRVRALNNSGVSHPSRASDPVVAMDPSDRARLRAGPSAPWTGMIKFTEEDPTVGVVPGPSTDLAVTEATKSYVVLSWKPPIQRGHEGVMYYVEKCLVGTDTWQRVNTGMPVKSPRFALFDLAEGKSYSFRVRSCNSAGVGEPSEETGATTVGDRLDLPSVPGPVIPIRNTDTSVVVCWGASKEVKNLVGYYIEVSVSGSGVWVPCNNKPVKGTRFVCHGLNTMDKCVFRVKAVNAAGYSGSSAESEACIVKASIAVPSPPTGVTLQERVRDYMVLAWQAPANTGGADIKGYYLDYRTVKDGVTSKWHEINLQAVTGTSYKVTDLKENVFYQFQVRAVNRAGISESSIPTVPLECKEWTVAVPGPAHGLRVQEVRKDSVVLLWEPPTFSGRSAVTGYYVDYKEENGKWRCVQERSTKNTYMKVTGLQEGVSYRLRVHAKNLAGVGGPSKATDAILAETRPGTNEIVVDVDDDGVISLIFECSDLKENSQFVWSKNYEAFTDTSRLTIQTAADLGTYSCFVTNTDGVSASYTLTEEVSRLFYVNCEQFSAVIPFKSEMAIELQEKGRVRFWAEVGKFTSNCQVEYVFNDNIIHEGRKYTMNFNKTTGIIEMFMDLLEVTDEGTFTFNLVDGKATGRTSLVLIGEEFAELQKKSEFERAEWVRRQGPHFVEYLSFEVTPECDVHLKCKVGNIKPATEIAWFKDGIEIEEDDEDCLCLTVPTIAQQISKKDAGVYEVKLKDERGKDKTLLNLTDAANSSTELKVMSTEHGIILYSFVVHYIEDLRVGWLHKESKISHSDRVQCGVTGEQLFLKINEPTEKDKGKYAIDIFDGKGSLKRVLDLSGQGKSSDRARVVGGLPDVVTIQEGKSLNLTGNVWGDPVPEVGWVKNDKPLLSDDHYTLKFEHGKFASITIAAVATIDSGKYALLVKNKYGTEAAEFTVSVYIPEDEAEKKE</sequence>
<evidence type="ECO:0000256" key="2">
    <source>
        <dbReference type="ARBA" id="ARBA00022433"/>
    </source>
</evidence>
<dbReference type="Ensembl" id="ENSCCRT00020009699.1">
    <property type="protein sequence ID" value="ENSCCRP00020008679.1"/>
    <property type="gene ID" value="ENSCCRG00020003478.1"/>
</dbReference>
<dbReference type="PROSITE" id="PS50853">
    <property type="entry name" value="FN3"/>
    <property type="match status" value="5"/>
</dbReference>
<dbReference type="PROSITE" id="PS50835">
    <property type="entry name" value="IG_LIKE"/>
    <property type="match status" value="5"/>
</dbReference>
<feature type="domain" description="Ig-like" evidence="7">
    <location>
        <begin position="1043"/>
        <end position="1128"/>
    </location>
</feature>
<feature type="domain" description="Ig-like" evidence="7">
    <location>
        <begin position="1239"/>
        <end position="1317"/>
    </location>
</feature>
<dbReference type="InterPro" id="IPR036116">
    <property type="entry name" value="FN3_sf"/>
</dbReference>
<dbReference type="Proteomes" id="UP000694701">
    <property type="component" value="Unplaced"/>
</dbReference>
<feature type="domain" description="Ig-like" evidence="7">
    <location>
        <begin position="195"/>
        <end position="296"/>
    </location>
</feature>
<evidence type="ECO:0000256" key="5">
    <source>
        <dbReference type="ARBA" id="ARBA00023179"/>
    </source>
</evidence>
<evidence type="ECO:0000259" key="7">
    <source>
        <dbReference type="PROSITE" id="PS50835"/>
    </source>
</evidence>
<dbReference type="InterPro" id="IPR013098">
    <property type="entry name" value="Ig_I-set"/>
</dbReference>
<dbReference type="FunFam" id="2.60.40.10:FF:000124">
    <property type="entry name" value="Myomesin 1"/>
    <property type="match status" value="1"/>
</dbReference>
<dbReference type="FunFam" id="2.60.40.10:FF:000222">
    <property type="entry name" value="Myomesin 1"/>
    <property type="match status" value="1"/>
</dbReference>
<evidence type="ECO:0000259" key="8">
    <source>
        <dbReference type="PROSITE" id="PS50853"/>
    </source>
</evidence>
<dbReference type="FunFam" id="2.60.40.10:FF:000029">
    <property type="entry name" value="Myomesin 1"/>
    <property type="match status" value="1"/>
</dbReference>
<evidence type="ECO:0000256" key="6">
    <source>
        <dbReference type="ARBA" id="ARBA00023319"/>
    </source>
</evidence>
<dbReference type="Gene3D" id="2.60.40.10">
    <property type="entry name" value="Immunoglobulins"/>
    <property type="match status" value="12"/>
</dbReference>
<dbReference type="GO" id="GO:0045214">
    <property type="term" value="P:sarcomere organization"/>
    <property type="evidence" value="ECO:0007669"/>
    <property type="project" value="TreeGrafter"/>
</dbReference>
<evidence type="ECO:0000313" key="9">
    <source>
        <dbReference type="Ensembl" id="ENSCCRP00020008679.1"/>
    </source>
</evidence>
<dbReference type="FunFam" id="2.60.40.10:FF:000134">
    <property type="entry name" value="Myomesin 1"/>
    <property type="match status" value="1"/>
</dbReference>
<dbReference type="SUPFAM" id="SSF48726">
    <property type="entry name" value="Immunoglobulin"/>
    <property type="match status" value="4"/>
</dbReference>
<dbReference type="SMART" id="SM00409">
    <property type="entry name" value="IG"/>
    <property type="match status" value="4"/>
</dbReference>
<dbReference type="GO" id="GO:0005198">
    <property type="term" value="F:structural molecule activity"/>
    <property type="evidence" value="ECO:0007669"/>
    <property type="project" value="UniProtKB-ARBA"/>
</dbReference>